<keyword evidence="2" id="KW-0808">Transferase</keyword>
<feature type="domain" description="Four-carbon acid sugar kinase nucleotide binding" evidence="8">
    <location>
        <begin position="386"/>
        <end position="544"/>
    </location>
</feature>
<dbReference type="SUPFAM" id="SSF142764">
    <property type="entry name" value="YgbK-like"/>
    <property type="match status" value="2"/>
</dbReference>
<evidence type="ECO:0000256" key="4">
    <source>
        <dbReference type="ARBA" id="ARBA00022777"/>
    </source>
</evidence>
<keyword evidence="5" id="KW-0067">ATP-binding</keyword>
<proteinExistence type="inferred from homology"/>
<dbReference type="InterPro" id="IPR042213">
    <property type="entry name" value="NBD_C_sf"/>
</dbReference>
<dbReference type="EMBL" id="WHPN01000301">
    <property type="protein sequence ID" value="KAF4407708.1"/>
    <property type="molecule type" value="Genomic_DNA"/>
</dbReference>
<dbReference type="RefSeq" id="WP_156206604.1">
    <property type="nucleotide sequence ID" value="NZ_WHPN01000301.1"/>
</dbReference>
<evidence type="ECO:0000256" key="3">
    <source>
        <dbReference type="ARBA" id="ARBA00022741"/>
    </source>
</evidence>
<reference evidence="9 10" key="1">
    <citation type="submission" date="2019-10" db="EMBL/GenBank/DDBJ databases">
        <title>Streptomyces tenebrisbrunneis sp.nov., an endogenous actinomycete isolated from of Lycium ruthenicum.</title>
        <authorList>
            <person name="Ma L."/>
        </authorList>
    </citation>
    <scope>NUCLEOTIDE SEQUENCE [LARGE SCALE GENOMIC DNA]</scope>
    <source>
        <strain evidence="9 10">TRM 66187</strain>
    </source>
</reference>
<sequence>MRGAGAGPGPRLGCIADDFTGATDLAGNLVRAGHRTILTVGPPDGGVADEGADAVVVALKTRTAPRAEAVAEALAAHRGLAGLGCTRFWFKYCSTFDSTPEGNIGPVTDALLDATGAPWTVACPAFPDNGRTVYQGHLFVGDRPLHETGMRHHPLTPMTDPDLVRVLAAQTRHRVGLLPHQVLRAGDAAVRARLDRLTAAGTRVVVTDVLGNEDFAPLLRATAHLPLLTGGSGLALALPPPRSGADGAYGFDRAGGAGRTGGSDGTGGVGGAGRTGGVGRAGGAGGADGDLRGDGVGAGTKVDAAATATTTAAAAAATATTTAAAAAATATTTAAAAAAAAAAADGTYAVGAGRGSVARTYAAGAGGDSAGAERAGRIEVAAGPGAVLAGSVSDTTLAQTAYAREALPHRKLPVAVLLADPARTVAEAVAWARSNAGPRPVLLYSADDRAEVQDAQRRFGTAESAAAVERAMAACARGLLDAGTGRLVVAGGETSGAVATALGIRRFRIGPAIAPGVPWTAARYRGRTVNLALKSGNFGAEDFFVTAWNAL</sequence>
<dbReference type="InterPro" id="IPR031475">
    <property type="entry name" value="NBD_C"/>
</dbReference>
<dbReference type="Proteomes" id="UP000621266">
    <property type="component" value="Unassembled WGS sequence"/>
</dbReference>
<keyword evidence="3" id="KW-0547">Nucleotide-binding</keyword>
<dbReference type="GO" id="GO:0016301">
    <property type="term" value="F:kinase activity"/>
    <property type="evidence" value="ECO:0007669"/>
    <property type="project" value="UniProtKB-KW"/>
</dbReference>
<organism evidence="9 10">
    <name type="scientific">Streptomyces lycii</name>
    <dbReference type="NCBI Taxonomy" id="2654337"/>
    <lineage>
        <taxon>Bacteria</taxon>
        <taxon>Bacillati</taxon>
        <taxon>Actinomycetota</taxon>
        <taxon>Actinomycetes</taxon>
        <taxon>Kitasatosporales</taxon>
        <taxon>Streptomycetaceae</taxon>
        <taxon>Streptomyces</taxon>
    </lineage>
</organism>
<dbReference type="Gene3D" id="3.40.50.10840">
    <property type="entry name" value="Putative sugar-binding, N-terminal domain"/>
    <property type="match status" value="1"/>
</dbReference>
<keyword evidence="6" id="KW-0119">Carbohydrate metabolism</keyword>
<dbReference type="InterPro" id="IPR000104">
    <property type="entry name" value="Antifreeze_1"/>
</dbReference>
<dbReference type="PRINTS" id="PR00308">
    <property type="entry name" value="ANTIFREEZEI"/>
</dbReference>
<accession>A0ABQ7FKE8</accession>
<evidence type="ECO:0000256" key="5">
    <source>
        <dbReference type="ARBA" id="ARBA00022840"/>
    </source>
</evidence>
<evidence type="ECO:0000313" key="9">
    <source>
        <dbReference type="EMBL" id="KAF4407708.1"/>
    </source>
</evidence>
<protein>
    <submittedName>
        <fullName evidence="9">Four-carbon acid sugar kinase family protein</fullName>
    </submittedName>
</protein>
<dbReference type="InterPro" id="IPR037051">
    <property type="entry name" value="4-carb_acid_sugar_kinase_N_sf"/>
</dbReference>
<dbReference type="Gene3D" id="3.40.980.20">
    <property type="entry name" value="Four-carbon acid sugar kinase, nucleotide binding domain"/>
    <property type="match status" value="1"/>
</dbReference>
<evidence type="ECO:0000256" key="2">
    <source>
        <dbReference type="ARBA" id="ARBA00022679"/>
    </source>
</evidence>
<dbReference type="Pfam" id="PF07005">
    <property type="entry name" value="SBD_N"/>
    <property type="match status" value="1"/>
</dbReference>
<dbReference type="Pfam" id="PF17042">
    <property type="entry name" value="NBD_C"/>
    <property type="match status" value="1"/>
</dbReference>
<evidence type="ECO:0000259" key="8">
    <source>
        <dbReference type="Pfam" id="PF17042"/>
    </source>
</evidence>
<evidence type="ECO:0000313" key="10">
    <source>
        <dbReference type="Proteomes" id="UP000621266"/>
    </source>
</evidence>
<comment type="similarity">
    <text evidence="1">Belongs to the four-carbon acid sugar kinase family.</text>
</comment>
<feature type="domain" description="Four-carbon acid sugar kinase N-terminal" evidence="7">
    <location>
        <begin position="12"/>
        <end position="238"/>
    </location>
</feature>
<evidence type="ECO:0000256" key="6">
    <source>
        <dbReference type="ARBA" id="ARBA00023277"/>
    </source>
</evidence>
<evidence type="ECO:0000259" key="7">
    <source>
        <dbReference type="Pfam" id="PF07005"/>
    </source>
</evidence>
<dbReference type="InterPro" id="IPR010737">
    <property type="entry name" value="4-carb_acid_sugar_kinase_N"/>
</dbReference>
<keyword evidence="10" id="KW-1185">Reference proteome</keyword>
<name>A0ABQ7FKE8_9ACTN</name>
<gene>
    <name evidence="9" type="ORF">GCU69_18065</name>
</gene>
<evidence type="ECO:0000256" key="1">
    <source>
        <dbReference type="ARBA" id="ARBA00005715"/>
    </source>
</evidence>
<keyword evidence="4 9" id="KW-0418">Kinase</keyword>
<comment type="caution">
    <text evidence="9">The sequence shown here is derived from an EMBL/GenBank/DDBJ whole genome shotgun (WGS) entry which is preliminary data.</text>
</comment>